<dbReference type="EMBL" id="PDDY01000004">
    <property type="protein sequence ID" value="PEH39500.1"/>
    <property type="molecule type" value="Genomic_DNA"/>
</dbReference>
<organism evidence="2 3">
    <name type="scientific">Burkholderia gladioli</name>
    <name type="common">Pseudomonas marginata</name>
    <name type="synonym">Phytomonas marginata</name>
    <dbReference type="NCBI Taxonomy" id="28095"/>
    <lineage>
        <taxon>Bacteria</taxon>
        <taxon>Pseudomonadati</taxon>
        <taxon>Pseudomonadota</taxon>
        <taxon>Betaproteobacteria</taxon>
        <taxon>Burkholderiales</taxon>
        <taxon>Burkholderiaceae</taxon>
        <taxon>Burkholderia</taxon>
    </lineage>
</organism>
<dbReference type="RefSeq" id="WP_098154524.1">
    <property type="nucleotide sequence ID" value="NZ_CADEQH010000007.1"/>
</dbReference>
<proteinExistence type="predicted"/>
<dbReference type="Gene3D" id="3.90.25.10">
    <property type="entry name" value="UDP-galactose 4-epimerase, domain 1"/>
    <property type="match status" value="1"/>
</dbReference>
<dbReference type="Gene3D" id="3.40.50.720">
    <property type="entry name" value="NAD(P)-binding Rossmann-like Domain"/>
    <property type="match status" value="1"/>
</dbReference>
<protein>
    <submittedName>
        <fullName evidence="2">GDP-mannose 4,6 dehydratase</fullName>
    </submittedName>
</protein>
<evidence type="ECO:0000313" key="3">
    <source>
        <dbReference type="Proteomes" id="UP000220629"/>
    </source>
</evidence>
<feature type="domain" description="NAD-dependent epimerase/dehydratase" evidence="1">
    <location>
        <begin position="4"/>
        <end position="227"/>
    </location>
</feature>
<evidence type="ECO:0000259" key="1">
    <source>
        <dbReference type="Pfam" id="PF01370"/>
    </source>
</evidence>
<dbReference type="InterPro" id="IPR001509">
    <property type="entry name" value="Epimerase_deHydtase"/>
</dbReference>
<dbReference type="InterPro" id="IPR050177">
    <property type="entry name" value="Lipid_A_modif_metabolic_enz"/>
</dbReference>
<evidence type="ECO:0000313" key="2">
    <source>
        <dbReference type="EMBL" id="PEH39500.1"/>
    </source>
</evidence>
<dbReference type="Pfam" id="PF01370">
    <property type="entry name" value="Epimerase"/>
    <property type="match status" value="1"/>
</dbReference>
<name>A0A2A7S8D6_BURGA</name>
<dbReference type="AlphaFoldDB" id="A0A2A7S8D6"/>
<dbReference type="PANTHER" id="PTHR43245">
    <property type="entry name" value="BIFUNCTIONAL POLYMYXIN RESISTANCE PROTEIN ARNA"/>
    <property type="match status" value="1"/>
</dbReference>
<dbReference type="Proteomes" id="UP000220629">
    <property type="component" value="Unassembled WGS sequence"/>
</dbReference>
<sequence>MTKVLITGIGGFTGRHLARELERRGCEVEGLVHRPFAGLAWPAHVCDLLDRDGMGALMAALRPDVVIHLAAIAFVAHGDVGAVYQTNIMGTRNLLDAITSTGCLPRAVLVASSANVYGNTDRGVIDESVPPNPANDYAISKLAMERVAALWSDRLPITIVRPFNYTGAGQAANFVLPKIVDNFRNRSPVLELGNLDVIRDFSDVRMVVRAYADLIAGKWAGETFNVCSGNGYSLQNILEMMRSLTQHDPEIRVNPNFVRANEVHRLIGDNRRLATAIGSLDIVPLQETLAWMLESGR</sequence>
<accession>A0A2A7S8D6</accession>
<gene>
    <name evidence="2" type="ORF">CRM94_35100</name>
</gene>
<comment type="caution">
    <text evidence="2">The sequence shown here is derived from an EMBL/GenBank/DDBJ whole genome shotgun (WGS) entry which is preliminary data.</text>
</comment>
<dbReference type="PANTHER" id="PTHR43245:SF53">
    <property type="entry name" value="EPIMERASE-RELATED"/>
    <property type="match status" value="1"/>
</dbReference>
<dbReference type="InterPro" id="IPR036291">
    <property type="entry name" value="NAD(P)-bd_dom_sf"/>
</dbReference>
<dbReference type="SUPFAM" id="SSF51735">
    <property type="entry name" value="NAD(P)-binding Rossmann-fold domains"/>
    <property type="match status" value="1"/>
</dbReference>
<reference evidence="3" key="1">
    <citation type="submission" date="2017-09" db="EMBL/GenBank/DDBJ databases">
        <title>FDA dAtabase for Regulatory Grade micrObial Sequences (FDA-ARGOS): Supporting development and validation of Infectious Disease Dx tests.</title>
        <authorList>
            <person name="Minogue T."/>
            <person name="Wolcott M."/>
            <person name="Wasieloski L."/>
            <person name="Aguilar W."/>
            <person name="Moore D."/>
            <person name="Tallon L."/>
            <person name="Sadzewicz L."/>
            <person name="Ott S."/>
            <person name="Zhao X."/>
            <person name="Nagaraj S."/>
            <person name="Vavikolanu K."/>
            <person name="Aluvathingal J."/>
            <person name="Nadendla S."/>
            <person name="Sichtig H."/>
        </authorList>
    </citation>
    <scope>NUCLEOTIDE SEQUENCE [LARGE SCALE GENOMIC DNA]</scope>
    <source>
        <strain evidence="3">FDAARGOS_390</strain>
    </source>
</reference>